<accession>X1R2D4</accession>
<feature type="non-terminal residue" evidence="6">
    <location>
        <position position="237"/>
    </location>
</feature>
<dbReference type="PANTHER" id="PTHR43498">
    <property type="entry name" value="FERREDOXIN:COB-COM HETERODISULFIDE REDUCTASE SUBUNIT A"/>
    <property type="match status" value="1"/>
</dbReference>
<evidence type="ECO:0000256" key="4">
    <source>
        <dbReference type="ARBA" id="ARBA00023014"/>
    </source>
</evidence>
<keyword evidence="1" id="KW-0479">Metal-binding</keyword>
<dbReference type="InterPro" id="IPR017896">
    <property type="entry name" value="4Fe4S_Fe-S-bd"/>
</dbReference>
<feature type="non-terminal residue" evidence="6">
    <location>
        <position position="1"/>
    </location>
</feature>
<gene>
    <name evidence="6" type="ORF">S06H3_55336</name>
</gene>
<keyword evidence="4" id="KW-0411">Iron-sulfur</keyword>
<reference evidence="6" key="1">
    <citation type="journal article" date="2014" name="Front. Microbiol.">
        <title>High frequency of phylogenetically diverse reductive dehalogenase-homologous genes in deep subseafloor sedimentary metagenomes.</title>
        <authorList>
            <person name="Kawai M."/>
            <person name="Futagami T."/>
            <person name="Toyoda A."/>
            <person name="Takaki Y."/>
            <person name="Nishi S."/>
            <person name="Hori S."/>
            <person name="Arai W."/>
            <person name="Tsubouchi T."/>
            <person name="Morono Y."/>
            <person name="Uchiyama I."/>
            <person name="Ito T."/>
            <person name="Fujiyama A."/>
            <person name="Inagaki F."/>
            <person name="Takami H."/>
        </authorList>
    </citation>
    <scope>NUCLEOTIDE SEQUENCE</scope>
    <source>
        <strain evidence="6">Expedition CK06-06</strain>
    </source>
</reference>
<evidence type="ECO:0000313" key="6">
    <source>
        <dbReference type="EMBL" id="GAI57265.1"/>
    </source>
</evidence>
<dbReference type="GO" id="GO:0016491">
    <property type="term" value="F:oxidoreductase activity"/>
    <property type="evidence" value="ECO:0007669"/>
    <property type="project" value="UniProtKB-KW"/>
</dbReference>
<feature type="domain" description="4Fe-4S ferredoxin-type" evidence="5">
    <location>
        <begin position="15"/>
        <end position="49"/>
    </location>
</feature>
<dbReference type="AlphaFoldDB" id="X1R2D4"/>
<dbReference type="PROSITE" id="PS51379">
    <property type="entry name" value="4FE4S_FER_2"/>
    <property type="match status" value="1"/>
</dbReference>
<dbReference type="Gene3D" id="3.30.70.20">
    <property type="match status" value="1"/>
</dbReference>
<evidence type="ECO:0000259" key="5">
    <source>
        <dbReference type="PROSITE" id="PS51379"/>
    </source>
</evidence>
<sequence length="237" mass="27194">KRKAIYVQYPQAVPLKYAIDAERCIFFEKGKCKACEKFCPSGAINFEDKEKELTLSVGSILLTPGFECFDPSRYTQYRYAKHPNVVTALEFERILSSSGPYRGELLRPSDKREPKKIAWLQCVGSRDTHHCDHSYCSSVCCMYAIKEAVIAREHSHNNLDCAIFFMDMRTYGKDFERYYNRAMEGGIRFIRSRIPTVEEIPGTDDLEVSYTDEAGNLIDEQFDLVVLSTGMEIPKDT</sequence>
<protein>
    <recommendedName>
        <fullName evidence="5">4Fe-4S ferredoxin-type domain-containing protein</fullName>
    </recommendedName>
</protein>
<dbReference type="GO" id="GO:0046872">
    <property type="term" value="F:metal ion binding"/>
    <property type="evidence" value="ECO:0007669"/>
    <property type="project" value="UniProtKB-KW"/>
</dbReference>
<evidence type="ECO:0000256" key="3">
    <source>
        <dbReference type="ARBA" id="ARBA00023004"/>
    </source>
</evidence>
<proteinExistence type="predicted"/>
<keyword evidence="2" id="KW-0560">Oxidoreductase</keyword>
<comment type="caution">
    <text evidence="6">The sequence shown here is derived from an EMBL/GenBank/DDBJ whole genome shotgun (WGS) entry which is preliminary data.</text>
</comment>
<keyword evidence="3" id="KW-0408">Iron</keyword>
<evidence type="ECO:0000256" key="1">
    <source>
        <dbReference type="ARBA" id="ARBA00022723"/>
    </source>
</evidence>
<evidence type="ECO:0000256" key="2">
    <source>
        <dbReference type="ARBA" id="ARBA00023002"/>
    </source>
</evidence>
<dbReference type="EMBL" id="BARV01035463">
    <property type="protein sequence ID" value="GAI57265.1"/>
    <property type="molecule type" value="Genomic_DNA"/>
</dbReference>
<name>X1R2D4_9ZZZZ</name>
<dbReference type="PANTHER" id="PTHR43498:SF1">
    <property type="entry name" value="COB--COM HETERODISULFIDE REDUCTASE IRON-SULFUR SUBUNIT A"/>
    <property type="match status" value="1"/>
</dbReference>
<dbReference type="InterPro" id="IPR039650">
    <property type="entry name" value="HdrA-like"/>
</dbReference>
<dbReference type="SUPFAM" id="SSF54862">
    <property type="entry name" value="4Fe-4S ferredoxins"/>
    <property type="match status" value="1"/>
</dbReference>
<organism evidence="6">
    <name type="scientific">marine sediment metagenome</name>
    <dbReference type="NCBI Taxonomy" id="412755"/>
    <lineage>
        <taxon>unclassified sequences</taxon>
        <taxon>metagenomes</taxon>
        <taxon>ecological metagenomes</taxon>
    </lineage>
</organism>
<dbReference type="GO" id="GO:0051536">
    <property type="term" value="F:iron-sulfur cluster binding"/>
    <property type="evidence" value="ECO:0007669"/>
    <property type="project" value="UniProtKB-KW"/>
</dbReference>